<sequence length="308" mass="33101">MNKHTIEQASTPTKTKPGFWSHFAISLTIVSGMLAANFSAKAAESFSVEVIGSGKPVLMIPGLMSDARVWRPTAEALSGKYQLHLISIAGFAGKPAIDGDLLPRVQQQLLQYIDQQQLQKPAVVGHSLGAFMAFSLASTAPDTIGTVVAVDGLPYLAPVFTRSNDTTVAMMQGQAGYLRQQYQQMSTEQLTAMTAQGLFIQATSQAHQQQVLEMAAASDAKAAGQAVYELLTTDLRSQVHNIKSKVLLIGASGAMANETDRSAAQALYQQQIATIANATLEFHPQARHFIMLDQPDWLTAQIATALKD</sequence>
<organism evidence="2 3">
    <name type="scientific">Rheinheimera maricola</name>
    <dbReference type="NCBI Taxonomy" id="2793282"/>
    <lineage>
        <taxon>Bacteria</taxon>
        <taxon>Pseudomonadati</taxon>
        <taxon>Pseudomonadota</taxon>
        <taxon>Gammaproteobacteria</taxon>
        <taxon>Chromatiales</taxon>
        <taxon>Chromatiaceae</taxon>
        <taxon>Rheinheimera</taxon>
    </lineage>
</organism>
<keyword evidence="3" id="KW-1185">Reference proteome</keyword>
<dbReference type="InterPro" id="IPR000073">
    <property type="entry name" value="AB_hydrolase_1"/>
</dbReference>
<gene>
    <name evidence="2" type="ORF">I4W93_000110</name>
</gene>
<evidence type="ECO:0000259" key="1">
    <source>
        <dbReference type="Pfam" id="PF12697"/>
    </source>
</evidence>
<protein>
    <submittedName>
        <fullName evidence="2">Alpha/beta hydrolase</fullName>
    </submittedName>
</protein>
<dbReference type="Pfam" id="PF12697">
    <property type="entry name" value="Abhydrolase_6"/>
    <property type="match status" value="1"/>
</dbReference>
<accession>A0ABS7X3W8</accession>
<keyword evidence="2" id="KW-0378">Hydrolase</keyword>
<evidence type="ECO:0000313" key="3">
    <source>
        <dbReference type="Proteomes" id="UP000663814"/>
    </source>
</evidence>
<evidence type="ECO:0000313" key="2">
    <source>
        <dbReference type="EMBL" id="MBZ9609996.1"/>
    </source>
</evidence>
<dbReference type="Proteomes" id="UP000663814">
    <property type="component" value="Unassembled WGS sequence"/>
</dbReference>
<proteinExistence type="predicted"/>
<dbReference type="PANTHER" id="PTHR43798">
    <property type="entry name" value="MONOACYLGLYCEROL LIPASE"/>
    <property type="match status" value="1"/>
</dbReference>
<name>A0ABS7X3W8_9GAMM</name>
<dbReference type="EMBL" id="JAERPS020000001">
    <property type="protein sequence ID" value="MBZ9609996.1"/>
    <property type="molecule type" value="Genomic_DNA"/>
</dbReference>
<feature type="domain" description="AB hydrolase-1" evidence="1">
    <location>
        <begin position="57"/>
        <end position="298"/>
    </location>
</feature>
<dbReference type="InterPro" id="IPR029058">
    <property type="entry name" value="AB_hydrolase_fold"/>
</dbReference>
<dbReference type="GO" id="GO:0016787">
    <property type="term" value="F:hydrolase activity"/>
    <property type="evidence" value="ECO:0007669"/>
    <property type="project" value="UniProtKB-KW"/>
</dbReference>
<dbReference type="InterPro" id="IPR050266">
    <property type="entry name" value="AB_hydrolase_sf"/>
</dbReference>
<dbReference type="Gene3D" id="3.40.50.1820">
    <property type="entry name" value="alpha/beta hydrolase"/>
    <property type="match status" value="1"/>
</dbReference>
<reference evidence="2 3" key="1">
    <citation type="submission" date="2020-12" db="EMBL/GenBank/DDBJ databases">
        <authorList>
            <person name="Ruan W."/>
            <person name="Khan S.A."/>
            <person name="Jeon C.O."/>
        </authorList>
    </citation>
    <scope>NUCLEOTIDE SEQUENCE [LARGE SCALE GENOMIC DNA]</scope>
    <source>
        <strain evidence="2 3">MA-13</strain>
    </source>
</reference>
<dbReference type="SUPFAM" id="SSF53474">
    <property type="entry name" value="alpha/beta-Hydrolases"/>
    <property type="match status" value="1"/>
</dbReference>
<dbReference type="RefSeq" id="WP_205312553.1">
    <property type="nucleotide sequence ID" value="NZ_JAERPS020000001.1"/>
</dbReference>
<comment type="caution">
    <text evidence="2">The sequence shown here is derived from an EMBL/GenBank/DDBJ whole genome shotgun (WGS) entry which is preliminary data.</text>
</comment>
<reference evidence="2 3" key="2">
    <citation type="submission" date="2021-08" db="EMBL/GenBank/DDBJ databases">
        <title>Rheinheimera aquimaris sp. nov., isolated from seawater of the East Sea in Korea.</title>
        <authorList>
            <person name="Kim K.H."/>
            <person name="Wenting R."/>
            <person name="Kim K.R."/>
            <person name="Jeon C.O."/>
        </authorList>
    </citation>
    <scope>NUCLEOTIDE SEQUENCE [LARGE SCALE GENOMIC DNA]</scope>
    <source>
        <strain evidence="2 3">MA-13</strain>
    </source>
</reference>